<sequence>MFSKETLVPTSLSPKKEKMSTAELLNIEPLDLFLCTFFFYFHGPLSNLSLSRFCHSSLSFIFVLLWFDQLS</sequence>
<gene>
    <name evidence="1" type="ORF">EUGRSUZ_E00384</name>
</gene>
<name>A0A059C0Q6_EUCGR</name>
<accession>A0A059C0Q6</accession>
<dbReference type="AlphaFoldDB" id="A0A059C0Q6"/>
<protein>
    <submittedName>
        <fullName evidence="1">Uncharacterized protein</fullName>
    </submittedName>
</protein>
<proteinExistence type="predicted"/>
<organism evidence="1">
    <name type="scientific">Eucalyptus grandis</name>
    <name type="common">Flooded gum</name>
    <dbReference type="NCBI Taxonomy" id="71139"/>
    <lineage>
        <taxon>Eukaryota</taxon>
        <taxon>Viridiplantae</taxon>
        <taxon>Streptophyta</taxon>
        <taxon>Embryophyta</taxon>
        <taxon>Tracheophyta</taxon>
        <taxon>Spermatophyta</taxon>
        <taxon>Magnoliopsida</taxon>
        <taxon>eudicotyledons</taxon>
        <taxon>Gunneridae</taxon>
        <taxon>Pentapetalae</taxon>
        <taxon>rosids</taxon>
        <taxon>malvids</taxon>
        <taxon>Myrtales</taxon>
        <taxon>Myrtaceae</taxon>
        <taxon>Myrtoideae</taxon>
        <taxon>Eucalypteae</taxon>
        <taxon>Eucalyptus</taxon>
    </lineage>
</organism>
<reference evidence="1" key="1">
    <citation type="submission" date="2013-07" db="EMBL/GenBank/DDBJ databases">
        <title>The genome of Eucalyptus grandis.</title>
        <authorList>
            <person name="Schmutz J."/>
            <person name="Hayes R."/>
            <person name="Myburg A."/>
            <person name="Tuskan G."/>
            <person name="Grattapaglia D."/>
            <person name="Rokhsar D.S."/>
        </authorList>
    </citation>
    <scope>NUCLEOTIDE SEQUENCE</scope>
    <source>
        <tissue evidence="1">Leaf extractions</tissue>
    </source>
</reference>
<dbReference type="InParanoid" id="A0A059C0Q6"/>
<dbReference type="Gramene" id="KCW71927">
    <property type="protein sequence ID" value="KCW71927"/>
    <property type="gene ID" value="EUGRSUZ_E00384"/>
</dbReference>
<evidence type="ECO:0000313" key="1">
    <source>
        <dbReference type="EMBL" id="KCW71927.1"/>
    </source>
</evidence>
<dbReference type="EMBL" id="KK198757">
    <property type="protein sequence ID" value="KCW71927.1"/>
    <property type="molecule type" value="Genomic_DNA"/>
</dbReference>